<dbReference type="PROSITE" id="PS50088">
    <property type="entry name" value="ANK_REPEAT"/>
    <property type="match status" value="1"/>
</dbReference>
<keyword evidence="6" id="KW-1185">Reference proteome</keyword>
<dbReference type="SMART" id="SM00248">
    <property type="entry name" value="ANK"/>
    <property type="match status" value="2"/>
</dbReference>
<protein>
    <recommendedName>
        <fullName evidence="4">BRCT domain-containing protein</fullName>
    </recommendedName>
</protein>
<keyword evidence="2" id="KW-0472">Membrane</keyword>
<dbReference type="Gene3D" id="3.40.50.10190">
    <property type="entry name" value="BRCT domain"/>
    <property type="match status" value="1"/>
</dbReference>
<dbReference type="Gene3D" id="1.25.40.20">
    <property type="entry name" value="Ankyrin repeat-containing domain"/>
    <property type="match status" value="1"/>
</dbReference>
<keyword evidence="2" id="KW-1133">Transmembrane helix</keyword>
<sequence length="1174" mass="136188">MRAFLFFSALLFSFLTICDTENGLDHLEDSDWNMDNLDFVAKTKKKNSHLGIVYNRLAILTRITNAIALQSEAIRKSVRVRDVIAELLRSPPKHLNNLLAIDPLSLLPILEDNLKASLEIQKFSSEMKELNGKREILELMNVSMRYVKGQQINETKMEIFFGSLQDGSFQKTVESCEDWILDSVIKFEKDSGILDSQKILKCLESLKSYDTKIEKVLEQFQLFIQLGEAKEGIQKFNNLSEEALEYPKIVDSVMKLFEKTDKFRRRQKGPELGSEIYLATIEIGKIQSQEPELSLTLGFPDSGDMAKVLGDLKSPWFLEKVARNHSVAELGKGLFGFFKFGKLMKKVEDNWEMLKTNYKEFQNNIIVFSKKMKDIESFKITENDLKVAESSGEIFQKTWSPPDKIGALDFKNLDEILSKMGKLIEKVQFVKNLAKEIAENTEKVGIESFFKELKSGKPINSLPNFHTFKDLAERFRKLKIGQDELKNFKFGANLRKTSTLIQKLKDSKLKSNLENLKSYGEEFQPELVLKMMKFCKTVFSLSNFKETKIFLQIFAALKHGLLEAEQFVKDIGPQYHREHSGKEDSNPILKLENSQEMALSLGRGMRVLRQMVKTLRYKRRLRKVLEYSEGVHDKIQRYNAFEHVREIWRNRKMEISKLLSELENLNKYAEKVQDSSPMEMRKILDEATKVHGFSSIFGPIFEQFKGQKSFLRETRNFEKLSELELNFASHKGYLHAASLSFDELKQYFDEVFDLDHNRHHHHELLKISRIEHNHLPAIFICITIFILIILSVFIIYGFTPTGRIKYTNLYLYYFGKPEAFEKRWRYSLFMDRQDGKNALLDAAREINPTNLRKVLKKGAYINAYNKFGNTSLHLATKRGHPEIVEILIQNGADRTLLNAYNKTAEQMIPSNYRATHPEKISRFKKIEKIYEKFKNKKFRNRVPSKFPLDSYHIFIEDRTDDKVTEKFMEQFQSITTDEATVTTTHFVVRTEKDGVFSTDSLDLLVWILSGVIIVKDTWMTECLKNPKQICNEWAFLVEKIRYKGTVYDTVPQWQQAMAKATMPYLCGVYVAVVIQDYANLISLASIVATHGGVICEKFPEKQNFNSGFRPYLHVETGPFFVIHDGKIDLGVYKNDPDGMYTVMTETEFVHFMLGRKIKRNKSHNPIPALNDLED</sequence>
<dbReference type="InterPro" id="IPR036420">
    <property type="entry name" value="BRCT_dom_sf"/>
</dbReference>
<evidence type="ECO:0000313" key="5">
    <source>
        <dbReference type="EMBL" id="PIC39861.1"/>
    </source>
</evidence>
<gene>
    <name evidence="5" type="primary">Cnig_chr_III.g11417</name>
    <name evidence="5" type="ORF">B9Z55_011417</name>
</gene>
<dbReference type="InterPro" id="IPR003125">
    <property type="entry name" value="WSN"/>
</dbReference>
<dbReference type="PANTHER" id="PTHR22956:SF17">
    <property type="entry name" value="ANKYRIN REPEAT-CONTAINING PROTEIN F37A4.4-RELATED"/>
    <property type="match status" value="1"/>
</dbReference>
<evidence type="ECO:0000256" key="3">
    <source>
        <dbReference type="SAM" id="SignalP"/>
    </source>
</evidence>
<feature type="domain" description="BRCT" evidence="4">
    <location>
        <begin position="943"/>
        <end position="1025"/>
    </location>
</feature>
<evidence type="ECO:0000259" key="4">
    <source>
        <dbReference type="PROSITE" id="PS50172"/>
    </source>
</evidence>
<keyword evidence="1" id="KW-0040">ANK repeat</keyword>
<dbReference type="Pfam" id="PF12796">
    <property type="entry name" value="Ank_2"/>
    <property type="match status" value="1"/>
</dbReference>
<dbReference type="InterPro" id="IPR053345">
    <property type="entry name" value="Ankyrin_repeat-containing"/>
</dbReference>
<evidence type="ECO:0000256" key="1">
    <source>
        <dbReference type="PROSITE-ProRule" id="PRU00023"/>
    </source>
</evidence>
<comment type="caution">
    <text evidence="5">The sequence shown here is derived from an EMBL/GenBank/DDBJ whole genome shotgun (WGS) entry which is preliminary data.</text>
</comment>
<dbReference type="Pfam" id="PF02206">
    <property type="entry name" value="WSN"/>
    <property type="match status" value="1"/>
</dbReference>
<reference evidence="6" key="1">
    <citation type="submission" date="2017-10" db="EMBL/GenBank/DDBJ databases">
        <title>Rapid genome shrinkage in a self-fertile nematode reveals novel sperm competition proteins.</title>
        <authorList>
            <person name="Yin D."/>
            <person name="Schwarz E.M."/>
            <person name="Thomas C.G."/>
            <person name="Felde R.L."/>
            <person name="Korf I.F."/>
            <person name="Cutter A.D."/>
            <person name="Schartner C.M."/>
            <person name="Ralston E.J."/>
            <person name="Meyer B.J."/>
            <person name="Haag E.S."/>
        </authorList>
    </citation>
    <scope>NUCLEOTIDE SEQUENCE [LARGE SCALE GENOMIC DNA]</scope>
    <source>
        <strain evidence="6">JU1422</strain>
    </source>
</reference>
<keyword evidence="2" id="KW-0812">Transmembrane</keyword>
<organism evidence="5 6">
    <name type="scientific">Caenorhabditis nigoni</name>
    <dbReference type="NCBI Taxonomy" id="1611254"/>
    <lineage>
        <taxon>Eukaryota</taxon>
        <taxon>Metazoa</taxon>
        <taxon>Ecdysozoa</taxon>
        <taxon>Nematoda</taxon>
        <taxon>Chromadorea</taxon>
        <taxon>Rhabditida</taxon>
        <taxon>Rhabditina</taxon>
        <taxon>Rhabditomorpha</taxon>
        <taxon>Rhabditoidea</taxon>
        <taxon>Rhabditidae</taxon>
        <taxon>Peloderinae</taxon>
        <taxon>Caenorhabditis</taxon>
    </lineage>
</organism>
<dbReference type="InterPro" id="IPR036770">
    <property type="entry name" value="Ankyrin_rpt-contain_sf"/>
</dbReference>
<evidence type="ECO:0000256" key="2">
    <source>
        <dbReference type="SAM" id="Phobius"/>
    </source>
</evidence>
<dbReference type="STRING" id="1611254.A0A2G5UKI0"/>
<evidence type="ECO:0000313" key="6">
    <source>
        <dbReference type="Proteomes" id="UP000230233"/>
    </source>
</evidence>
<name>A0A2G5UKI0_9PELO</name>
<dbReference type="PROSITE" id="PS50172">
    <property type="entry name" value="BRCT"/>
    <property type="match status" value="1"/>
</dbReference>
<dbReference type="SMART" id="SM00292">
    <property type="entry name" value="BRCT"/>
    <property type="match status" value="1"/>
</dbReference>
<feature type="repeat" description="ANK" evidence="1">
    <location>
        <begin position="867"/>
        <end position="899"/>
    </location>
</feature>
<dbReference type="InterPro" id="IPR001357">
    <property type="entry name" value="BRCT_dom"/>
</dbReference>
<dbReference type="OrthoDB" id="10254947at2759"/>
<dbReference type="InterPro" id="IPR002110">
    <property type="entry name" value="Ankyrin_rpt"/>
</dbReference>
<dbReference type="PROSITE" id="PS50297">
    <property type="entry name" value="ANK_REP_REGION"/>
    <property type="match status" value="1"/>
</dbReference>
<dbReference type="SMART" id="SM00453">
    <property type="entry name" value="WSN"/>
    <property type="match status" value="1"/>
</dbReference>
<dbReference type="EMBL" id="PDUG01000003">
    <property type="protein sequence ID" value="PIC39861.1"/>
    <property type="molecule type" value="Genomic_DNA"/>
</dbReference>
<keyword evidence="3" id="KW-0732">Signal</keyword>
<accession>A0A2G5UKI0</accession>
<dbReference type="Pfam" id="PF00533">
    <property type="entry name" value="BRCT"/>
    <property type="match status" value="1"/>
</dbReference>
<dbReference type="Proteomes" id="UP000230233">
    <property type="component" value="Chromosome III"/>
</dbReference>
<feature type="chain" id="PRO_5013673875" description="BRCT domain-containing protein" evidence="3">
    <location>
        <begin position="21"/>
        <end position="1174"/>
    </location>
</feature>
<dbReference type="PANTHER" id="PTHR22956">
    <property type="entry name" value="ANKYRIN REPEAT-CONTAINING PROTEIN F37A4.4-RELATED-RELATED"/>
    <property type="match status" value="1"/>
</dbReference>
<dbReference type="SUPFAM" id="SSF52113">
    <property type="entry name" value="BRCT domain"/>
    <property type="match status" value="1"/>
</dbReference>
<dbReference type="AlphaFoldDB" id="A0A2G5UKI0"/>
<feature type="transmembrane region" description="Helical" evidence="2">
    <location>
        <begin position="775"/>
        <end position="798"/>
    </location>
</feature>
<feature type="signal peptide" evidence="3">
    <location>
        <begin position="1"/>
        <end position="20"/>
    </location>
</feature>
<proteinExistence type="predicted"/>
<dbReference type="SUPFAM" id="SSF48403">
    <property type="entry name" value="Ankyrin repeat"/>
    <property type="match status" value="1"/>
</dbReference>